<dbReference type="GO" id="GO:0003677">
    <property type="term" value="F:DNA binding"/>
    <property type="evidence" value="ECO:0007669"/>
    <property type="project" value="UniProtKB-KW"/>
</dbReference>
<keyword evidence="4" id="KW-0804">Transcription</keyword>
<evidence type="ECO:0000256" key="4">
    <source>
        <dbReference type="ARBA" id="ARBA00023163"/>
    </source>
</evidence>
<dbReference type="AlphaFoldDB" id="A0A2Z2NW82"/>
<evidence type="ECO:0000313" key="6">
    <source>
        <dbReference type="EMBL" id="ASJ75716.1"/>
    </source>
</evidence>
<evidence type="ECO:0000256" key="1">
    <source>
        <dbReference type="ARBA" id="ARBA00009437"/>
    </source>
</evidence>
<dbReference type="FunFam" id="1.10.10.10:FF:000001">
    <property type="entry name" value="LysR family transcriptional regulator"/>
    <property type="match status" value="1"/>
</dbReference>
<sequence length="306" mass="34183">MNLDLQNLALFLRVSELGKIAKAGEEFGYSSTSASQRIRQLESEIGVSLFHRSTRVVTLTHDGEVFLEHAKRILDDVEEARIVFKGGAENVQGKLRITVSSSYGRIYIVPFIPELIKRYPELEIEIDFNDGMLDLIEHGYDVAFRIGELQSSSLLARKLSDNPALLVASPAYLEEHGTPQTPQELQQHVCLPFGNLKEWSFKDNAGKEHAVSVKGPVALNWGDAISDLVEAGVGIGKAYYWHAGPALKAGRVVRVLPDYQLWPQTSIWAVRPQGRLMPARLKVFLAYIEEVINTTNKERYGALVLE</sequence>
<organism evidence="6 7">
    <name type="scientific">Granulosicoccus antarcticus IMCC3135</name>
    <dbReference type="NCBI Taxonomy" id="1192854"/>
    <lineage>
        <taxon>Bacteria</taxon>
        <taxon>Pseudomonadati</taxon>
        <taxon>Pseudomonadota</taxon>
        <taxon>Gammaproteobacteria</taxon>
        <taxon>Chromatiales</taxon>
        <taxon>Granulosicoccaceae</taxon>
        <taxon>Granulosicoccus</taxon>
    </lineage>
</organism>
<dbReference type="EMBL" id="CP018632">
    <property type="protein sequence ID" value="ASJ75716.1"/>
    <property type="molecule type" value="Genomic_DNA"/>
</dbReference>
<dbReference type="PROSITE" id="PS50931">
    <property type="entry name" value="HTH_LYSR"/>
    <property type="match status" value="1"/>
</dbReference>
<dbReference type="InterPro" id="IPR000847">
    <property type="entry name" value="LysR_HTH_N"/>
</dbReference>
<dbReference type="InterPro" id="IPR058163">
    <property type="entry name" value="LysR-type_TF_proteobact-type"/>
</dbReference>
<comment type="similarity">
    <text evidence="1">Belongs to the LysR transcriptional regulatory family.</text>
</comment>
<dbReference type="OrthoDB" id="5572602at2"/>
<evidence type="ECO:0000313" key="7">
    <source>
        <dbReference type="Proteomes" id="UP000250079"/>
    </source>
</evidence>
<evidence type="ECO:0000259" key="5">
    <source>
        <dbReference type="PROSITE" id="PS50931"/>
    </source>
</evidence>
<dbReference type="CDD" id="cd08422">
    <property type="entry name" value="PBP2_CrgA_like"/>
    <property type="match status" value="1"/>
</dbReference>
<protein>
    <submittedName>
        <fullName evidence="6">HTH-type transcriptional regulator DmlR</fullName>
    </submittedName>
</protein>
<keyword evidence="3" id="KW-0238">DNA-binding</keyword>
<dbReference type="Proteomes" id="UP000250079">
    <property type="component" value="Chromosome"/>
</dbReference>
<evidence type="ECO:0000256" key="2">
    <source>
        <dbReference type="ARBA" id="ARBA00023015"/>
    </source>
</evidence>
<keyword evidence="2" id="KW-0805">Transcription regulation</keyword>
<dbReference type="Gene3D" id="3.40.190.290">
    <property type="match status" value="1"/>
</dbReference>
<keyword evidence="7" id="KW-1185">Reference proteome</keyword>
<dbReference type="Pfam" id="PF03466">
    <property type="entry name" value="LysR_substrate"/>
    <property type="match status" value="1"/>
</dbReference>
<dbReference type="InterPro" id="IPR036390">
    <property type="entry name" value="WH_DNA-bd_sf"/>
</dbReference>
<accession>A0A2Z2NW82</accession>
<dbReference type="InterPro" id="IPR036388">
    <property type="entry name" value="WH-like_DNA-bd_sf"/>
</dbReference>
<dbReference type="GO" id="GO:0003700">
    <property type="term" value="F:DNA-binding transcription factor activity"/>
    <property type="evidence" value="ECO:0007669"/>
    <property type="project" value="InterPro"/>
</dbReference>
<dbReference type="PANTHER" id="PTHR30537:SF5">
    <property type="entry name" value="HTH-TYPE TRANSCRIPTIONAL ACTIVATOR TTDR-RELATED"/>
    <property type="match status" value="1"/>
</dbReference>
<dbReference type="PANTHER" id="PTHR30537">
    <property type="entry name" value="HTH-TYPE TRANSCRIPTIONAL REGULATOR"/>
    <property type="match status" value="1"/>
</dbReference>
<dbReference type="Pfam" id="PF00126">
    <property type="entry name" value="HTH_1"/>
    <property type="match status" value="1"/>
</dbReference>
<feature type="domain" description="HTH lysR-type" evidence="5">
    <location>
        <begin position="1"/>
        <end position="60"/>
    </location>
</feature>
<gene>
    <name evidence="6" type="primary">dmlR_12</name>
    <name evidence="6" type="ORF">IMCC3135_28320</name>
</gene>
<name>A0A2Z2NW82_9GAMM</name>
<dbReference type="RefSeq" id="WP_088920597.1">
    <property type="nucleotide sequence ID" value="NZ_CP018632.1"/>
</dbReference>
<proteinExistence type="inferred from homology"/>
<dbReference type="SUPFAM" id="SSF46785">
    <property type="entry name" value="Winged helix' DNA-binding domain"/>
    <property type="match status" value="1"/>
</dbReference>
<reference evidence="6 7" key="1">
    <citation type="submission" date="2016-12" db="EMBL/GenBank/DDBJ databases">
        <authorList>
            <person name="Song W.-J."/>
            <person name="Kurnit D.M."/>
        </authorList>
    </citation>
    <scope>NUCLEOTIDE SEQUENCE [LARGE SCALE GENOMIC DNA]</scope>
    <source>
        <strain evidence="6 7">IMCC3135</strain>
    </source>
</reference>
<dbReference type="Gene3D" id="1.10.10.10">
    <property type="entry name" value="Winged helix-like DNA-binding domain superfamily/Winged helix DNA-binding domain"/>
    <property type="match status" value="1"/>
</dbReference>
<dbReference type="InterPro" id="IPR005119">
    <property type="entry name" value="LysR_subst-bd"/>
</dbReference>
<dbReference type="SUPFAM" id="SSF53850">
    <property type="entry name" value="Periplasmic binding protein-like II"/>
    <property type="match status" value="1"/>
</dbReference>
<dbReference type="KEGG" id="gai:IMCC3135_28320"/>
<evidence type="ECO:0000256" key="3">
    <source>
        <dbReference type="ARBA" id="ARBA00023125"/>
    </source>
</evidence>